<dbReference type="RefSeq" id="XP_002541606.1">
    <property type="nucleotide sequence ID" value="XM_002541560.1"/>
</dbReference>
<name>C4JGD1_UNCRE</name>
<dbReference type="VEuPathDB" id="FungiDB:UREG_01122"/>
<evidence type="ECO:0000313" key="2">
    <source>
        <dbReference type="Proteomes" id="UP000002058"/>
    </source>
</evidence>
<dbReference type="AlphaFoldDB" id="C4JGD1"/>
<proteinExistence type="predicted"/>
<dbReference type="EMBL" id="CH476615">
    <property type="protein sequence ID" value="EEP76273.1"/>
    <property type="molecule type" value="Genomic_DNA"/>
</dbReference>
<dbReference type="GeneID" id="8440371"/>
<dbReference type="KEGG" id="ure:UREG_01122"/>
<sequence>MSYTFEPSNEKALHRGDYSQRHVAKNKQYTLKIGRSAGVISFAIWPDTTKQKVARKLAHPSSKPKCSEAELIYGFIGIVMSKKGAGSTHEDAPHRIRSRTLSADDNKGARRRLCTRLAVELGWRLAGICCSSDYGVRELRATDKILVSVAATATLR</sequence>
<keyword evidence="2" id="KW-1185">Reference proteome</keyword>
<organism evidence="1 2">
    <name type="scientific">Uncinocarpus reesii (strain UAMH 1704)</name>
    <dbReference type="NCBI Taxonomy" id="336963"/>
    <lineage>
        <taxon>Eukaryota</taxon>
        <taxon>Fungi</taxon>
        <taxon>Dikarya</taxon>
        <taxon>Ascomycota</taxon>
        <taxon>Pezizomycotina</taxon>
        <taxon>Eurotiomycetes</taxon>
        <taxon>Eurotiomycetidae</taxon>
        <taxon>Onygenales</taxon>
        <taxon>Onygenaceae</taxon>
        <taxon>Uncinocarpus</taxon>
    </lineage>
</organism>
<protein>
    <submittedName>
        <fullName evidence="1">Uncharacterized protein</fullName>
    </submittedName>
</protein>
<accession>C4JGD1</accession>
<reference evidence="2" key="1">
    <citation type="journal article" date="2009" name="Genome Res.">
        <title>Comparative genomic analyses of the human fungal pathogens Coccidioides and their relatives.</title>
        <authorList>
            <person name="Sharpton T.J."/>
            <person name="Stajich J.E."/>
            <person name="Rounsley S.D."/>
            <person name="Gardner M.J."/>
            <person name="Wortman J.R."/>
            <person name="Jordar V.S."/>
            <person name="Maiti R."/>
            <person name="Kodira C.D."/>
            <person name="Neafsey D.E."/>
            <person name="Zeng Q."/>
            <person name="Hung C.-Y."/>
            <person name="McMahan C."/>
            <person name="Muszewska A."/>
            <person name="Grynberg M."/>
            <person name="Mandel M.A."/>
            <person name="Kellner E.M."/>
            <person name="Barker B.M."/>
            <person name="Galgiani J.N."/>
            <person name="Orbach M.J."/>
            <person name="Kirkland T.N."/>
            <person name="Cole G.T."/>
            <person name="Henn M.R."/>
            <person name="Birren B.W."/>
            <person name="Taylor J.W."/>
        </authorList>
    </citation>
    <scope>NUCLEOTIDE SEQUENCE [LARGE SCALE GENOMIC DNA]</scope>
    <source>
        <strain evidence="2">UAMH 1704</strain>
    </source>
</reference>
<gene>
    <name evidence="1" type="ORF">UREG_01122</name>
</gene>
<dbReference type="InParanoid" id="C4JGD1"/>
<dbReference type="Proteomes" id="UP000002058">
    <property type="component" value="Unassembled WGS sequence"/>
</dbReference>
<evidence type="ECO:0000313" key="1">
    <source>
        <dbReference type="EMBL" id="EEP76273.1"/>
    </source>
</evidence>
<dbReference type="HOGENOM" id="CLU_1688040_0_0_1"/>